<dbReference type="RefSeq" id="WP_274290299.1">
    <property type="nucleotide sequence ID" value="NZ_CP117988.1"/>
</dbReference>
<protein>
    <submittedName>
        <fullName evidence="1">Uncharacterized protein</fullName>
    </submittedName>
</protein>
<gene>
    <name evidence="1" type="ORF">PUN50_10020</name>
</gene>
<organism evidence="1 2">
    <name type="scientific">Vibrio campbellii</name>
    <dbReference type="NCBI Taxonomy" id="680"/>
    <lineage>
        <taxon>Bacteria</taxon>
        <taxon>Pseudomonadati</taxon>
        <taxon>Pseudomonadota</taxon>
        <taxon>Gammaproteobacteria</taxon>
        <taxon>Vibrionales</taxon>
        <taxon>Vibrionaceae</taxon>
        <taxon>Vibrio</taxon>
    </lineage>
</organism>
<evidence type="ECO:0000313" key="2">
    <source>
        <dbReference type="Proteomes" id="UP001219537"/>
    </source>
</evidence>
<dbReference type="AlphaFoldDB" id="A0AAQ3AZK0"/>
<sequence>MNYKHTLTLVMLCISMEYNETAFADEVTIKSNVELMSDGENDDWRTKWLDAMISTK</sequence>
<accession>A0AAQ3AZK0</accession>
<name>A0AAQ3AZK0_9VIBR</name>
<reference evidence="1" key="1">
    <citation type="submission" date="2023-02" db="EMBL/GenBank/DDBJ databases">
        <title>Isolation, identification, and genome analysis of Vibrio campbellii in the Penaeus vannamei larvae stage.</title>
        <authorList>
            <person name="Huang T."/>
            <person name="Zhang B."/>
        </authorList>
    </citation>
    <scope>NUCLEOTIDE SEQUENCE</scope>
    <source>
        <strain evidence="1">20220413_1</strain>
    </source>
</reference>
<dbReference type="Proteomes" id="UP001219537">
    <property type="component" value="Chromosome 1"/>
</dbReference>
<proteinExistence type="predicted"/>
<dbReference type="EMBL" id="CP117988">
    <property type="protein sequence ID" value="WDG07085.1"/>
    <property type="molecule type" value="Genomic_DNA"/>
</dbReference>
<evidence type="ECO:0000313" key="1">
    <source>
        <dbReference type="EMBL" id="WDG07085.1"/>
    </source>
</evidence>